<dbReference type="PROSITE" id="PS51710">
    <property type="entry name" value="G_OBG"/>
    <property type="match status" value="1"/>
</dbReference>
<dbReference type="Pfam" id="PF01926">
    <property type="entry name" value="MMR_HSR1"/>
    <property type="match status" value="1"/>
</dbReference>
<dbReference type="GO" id="GO:0042254">
    <property type="term" value="P:ribosome biogenesis"/>
    <property type="evidence" value="ECO:0007669"/>
    <property type="project" value="UniProtKB-UniRule"/>
</dbReference>
<keyword evidence="7" id="KW-1185">Reference proteome</keyword>
<dbReference type="InterPro" id="IPR036726">
    <property type="entry name" value="GTP1_OBG_dom_sf"/>
</dbReference>
<accession>A0A6A6FR53</accession>
<feature type="region of interest" description="Disordered" evidence="3">
    <location>
        <begin position="480"/>
        <end position="507"/>
    </location>
</feature>
<dbReference type="OrthoDB" id="347018at2759"/>
<dbReference type="PANTHER" id="PTHR11702">
    <property type="entry name" value="DEVELOPMENTALLY REGULATED GTP-BINDING PROTEIN-RELATED"/>
    <property type="match status" value="1"/>
</dbReference>
<evidence type="ECO:0008006" key="8">
    <source>
        <dbReference type="Google" id="ProtNLM"/>
    </source>
</evidence>
<keyword evidence="1" id="KW-0547">Nucleotide-binding</keyword>
<keyword evidence="2" id="KW-0342">GTP-binding</keyword>
<dbReference type="Gene3D" id="3.40.50.300">
    <property type="entry name" value="P-loop containing nucleotide triphosphate hydrolases"/>
    <property type="match status" value="1"/>
</dbReference>
<feature type="region of interest" description="Disordered" evidence="3">
    <location>
        <begin position="192"/>
        <end position="272"/>
    </location>
</feature>
<dbReference type="InterPro" id="IPR045086">
    <property type="entry name" value="OBG_GTPase"/>
</dbReference>
<feature type="domain" description="OBG-type G" evidence="4">
    <location>
        <begin position="329"/>
        <end position="592"/>
    </location>
</feature>
<protein>
    <recommendedName>
        <fullName evidence="8">OBG-type G domain-containing protein</fullName>
    </recommendedName>
</protein>
<dbReference type="PRINTS" id="PR00326">
    <property type="entry name" value="GTP1OBG"/>
</dbReference>
<evidence type="ECO:0000313" key="7">
    <source>
        <dbReference type="Proteomes" id="UP000799539"/>
    </source>
</evidence>
<evidence type="ECO:0000256" key="2">
    <source>
        <dbReference type="ARBA" id="ARBA00023134"/>
    </source>
</evidence>
<dbReference type="PROSITE" id="PS51883">
    <property type="entry name" value="OBG"/>
    <property type="match status" value="1"/>
</dbReference>
<evidence type="ECO:0000259" key="5">
    <source>
        <dbReference type="PROSITE" id="PS51883"/>
    </source>
</evidence>
<reference evidence="6" key="1">
    <citation type="journal article" date="2020" name="Stud. Mycol.">
        <title>101 Dothideomycetes genomes: a test case for predicting lifestyles and emergence of pathogens.</title>
        <authorList>
            <person name="Haridas S."/>
            <person name="Albert R."/>
            <person name="Binder M."/>
            <person name="Bloem J."/>
            <person name="Labutti K."/>
            <person name="Salamov A."/>
            <person name="Andreopoulos B."/>
            <person name="Baker S."/>
            <person name="Barry K."/>
            <person name="Bills G."/>
            <person name="Bluhm B."/>
            <person name="Cannon C."/>
            <person name="Castanera R."/>
            <person name="Culley D."/>
            <person name="Daum C."/>
            <person name="Ezra D."/>
            <person name="Gonzalez J."/>
            <person name="Henrissat B."/>
            <person name="Kuo A."/>
            <person name="Liang C."/>
            <person name="Lipzen A."/>
            <person name="Lutzoni F."/>
            <person name="Magnuson J."/>
            <person name="Mondo S."/>
            <person name="Nolan M."/>
            <person name="Ohm R."/>
            <person name="Pangilinan J."/>
            <person name="Park H.-J."/>
            <person name="Ramirez L."/>
            <person name="Alfaro M."/>
            <person name="Sun H."/>
            <person name="Tritt A."/>
            <person name="Yoshinaga Y."/>
            <person name="Zwiers L.-H."/>
            <person name="Turgeon B."/>
            <person name="Goodwin S."/>
            <person name="Spatafora J."/>
            <person name="Crous P."/>
            <person name="Grigoriev I."/>
        </authorList>
    </citation>
    <scope>NUCLEOTIDE SEQUENCE</scope>
    <source>
        <strain evidence="6">SCOH1-5</strain>
    </source>
</reference>
<organism evidence="6 7">
    <name type="scientific">Cercospora zeae-maydis SCOH1-5</name>
    <dbReference type="NCBI Taxonomy" id="717836"/>
    <lineage>
        <taxon>Eukaryota</taxon>
        <taxon>Fungi</taxon>
        <taxon>Dikarya</taxon>
        <taxon>Ascomycota</taxon>
        <taxon>Pezizomycotina</taxon>
        <taxon>Dothideomycetes</taxon>
        <taxon>Dothideomycetidae</taxon>
        <taxon>Mycosphaerellales</taxon>
        <taxon>Mycosphaerellaceae</taxon>
        <taxon>Cercospora</taxon>
    </lineage>
</organism>
<dbReference type="EMBL" id="ML992665">
    <property type="protein sequence ID" value="KAF2215933.1"/>
    <property type="molecule type" value="Genomic_DNA"/>
</dbReference>
<dbReference type="GO" id="GO:0003924">
    <property type="term" value="F:GTPase activity"/>
    <property type="evidence" value="ECO:0007669"/>
    <property type="project" value="InterPro"/>
</dbReference>
<dbReference type="InterPro" id="IPR006073">
    <property type="entry name" value="GTP-bd"/>
</dbReference>
<dbReference type="Proteomes" id="UP000799539">
    <property type="component" value="Unassembled WGS sequence"/>
</dbReference>
<dbReference type="Gene3D" id="2.70.210.12">
    <property type="entry name" value="GTP1/OBG domain"/>
    <property type="match status" value="1"/>
</dbReference>
<dbReference type="InterPro" id="IPR027417">
    <property type="entry name" value="P-loop_NTPase"/>
</dbReference>
<name>A0A6A6FR53_9PEZI</name>
<dbReference type="GO" id="GO:0005739">
    <property type="term" value="C:mitochondrion"/>
    <property type="evidence" value="ECO:0007669"/>
    <property type="project" value="TreeGrafter"/>
</dbReference>
<dbReference type="PANTHER" id="PTHR11702:SF31">
    <property type="entry name" value="MITOCHONDRIAL RIBOSOME-ASSOCIATED GTPASE 2"/>
    <property type="match status" value="1"/>
</dbReference>
<dbReference type="AlphaFoldDB" id="A0A6A6FR53"/>
<gene>
    <name evidence="6" type="ORF">CERZMDRAFT_35297</name>
</gene>
<dbReference type="InterPro" id="IPR031167">
    <property type="entry name" value="G_OBG"/>
</dbReference>
<evidence type="ECO:0000313" key="6">
    <source>
        <dbReference type="EMBL" id="KAF2215933.1"/>
    </source>
</evidence>
<evidence type="ECO:0000256" key="1">
    <source>
        <dbReference type="ARBA" id="ARBA00022741"/>
    </source>
</evidence>
<dbReference type="SUPFAM" id="SSF82051">
    <property type="entry name" value="Obg GTP-binding protein N-terminal domain"/>
    <property type="match status" value="1"/>
</dbReference>
<feature type="domain" description="Obg" evidence="5">
    <location>
        <begin position="86"/>
        <end position="328"/>
    </location>
</feature>
<evidence type="ECO:0000256" key="3">
    <source>
        <dbReference type="SAM" id="MobiDB-lite"/>
    </source>
</evidence>
<dbReference type="GO" id="GO:0005525">
    <property type="term" value="F:GTP binding"/>
    <property type="evidence" value="ECO:0007669"/>
    <property type="project" value="UniProtKB-KW"/>
</dbReference>
<dbReference type="InterPro" id="IPR006169">
    <property type="entry name" value="GTP1_OBG_dom"/>
</dbReference>
<proteinExistence type="predicted"/>
<evidence type="ECO:0000259" key="4">
    <source>
        <dbReference type="PROSITE" id="PS51710"/>
    </source>
</evidence>
<sequence length="593" mass="64160">MSISISSAPRLLFLYPCLDAAWNVAASKSLRRTRLPRQRLHHYSTAASPTAQPIAELDAGPPVSAAGIDVHQYDHLDPVPPDYSSALFTDACTLSVAAGAGGHGCISFLREKYIANGPPNGGDGGFGGSVYIQAVQGETSLHKLARRGLLKAGRGKNGQGSLKGGARGEDVLITVPVGTVVREISRVDPMEAVEAEEAREEHQRHTRPRRRAKDKDEEAEEMGSSTERHEPQPDKWLLYPGGLPKHFTADDLPSLPRPRRSPLAALQPPKPLRLDLDQPMDTPMLLAAGAVGGLGNPHFVSKTVFKPKYATKGQDGLRINLQLELKLLADVGLVGLPNAGKSTLMRAITRSRTRVGNWAFTTLAPNIGTLVLDNHVGRPVLDTTGRRKAPRERFTIADIPGLIEDAHLDKGLGLGFLRHIERAAVLAFVVDLNAGDAVKAVKALWREVGEYEKLRERELNAETERVKVQEAGAVAYEPFGSSTLPGSELKPTEYGDDTIGLDPTAGRHLPPLSLPPISSKAWLVIATKADLAGTQDNFQSLQDYLRRVQDGDEEHPSGKQNGWRKSLYSVPVSAINKQGVDALPEILLRLLDG</sequence>
<dbReference type="SUPFAM" id="SSF52540">
    <property type="entry name" value="P-loop containing nucleoside triphosphate hydrolases"/>
    <property type="match status" value="1"/>
</dbReference>
<dbReference type="CDD" id="cd01898">
    <property type="entry name" value="Obg"/>
    <property type="match status" value="1"/>
</dbReference>
<dbReference type="Pfam" id="PF01018">
    <property type="entry name" value="GTP1_OBG"/>
    <property type="match status" value="2"/>
</dbReference>